<dbReference type="AlphaFoldDB" id="A0A921QBE8"/>
<gene>
    <name evidence="2" type="ORF">BDA96_09G107100</name>
</gene>
<evidence type="ECO:0000313" key="2">
    <source>
        <dbReference type="EMBL" id="KAG0517642.1"/>
    </source>
</evidence>
<dbReference type="Proteomes" id="UP000807115">
    <property type="component" value="Chromosome 9"/>
</dbReference>
<evidence type="ECO:0000313" key="3">
    <source>
        <dbReference type="Proteomes" id="UP000807115"/>
    </source>
</evidence>
<evidence type="ECO:0000256" key="1">
    <source>
        <dbReference type="SAM" id="MobiDB-lite"/>
    </source>
</evidence>
<dbReference type="EMBL" id="CM027688">
    <property type="protein sequence ID" value="KAG0517642.1"/>
    <property type="molecule type" value="Genomic_DNA"/>
</dbReference>
<protein>
    <submittedName>
        <fullName evidence="2">Uncharacterized protein</fullName>
    </submittedName>
</protein>
<feature type="region of interest" description="Disordered" evidence="1">
    <location>
        <begin position="25"/>
        <end position="75"/>
    </location>
</feature>
<accession>A0A921QBE8</accession>
<organism evidence="2 3">
    <name type="scientific">Sorghum bicolor</name>
    <name type="common">Sorghum</name>
    <name type="synonym">Sorghum vulgare</name>
    <dbReference type="NCBI Taxonomy" id="4558"/>
    <lineage>
        <taxon>Eukaryota</taxon>
        <taxon>Viridiplantae</taxon>
        <taxon>Streptophyta</taxon>
        <taxon>Embryophyta</taxon>
        <taxon>Tracheophyta</taxon>
        <taxon>Spermatophyta</taxon>
        <taxon>Magnoliopsida</taxon>
        <taxon>Liliopsida</taxon>
        <taxon>Poales</taxon>
        <taxon>Poaceae</taxon>
        <taxon>PACMAD clade</taxon>
        <taxon>Panicoideae</taxon>
        <taxon>Andropogonodae</taxon>
        <taxon>Andropogoneae</taxon>
        <taxon>Sorghinae</taxon>
        <taxon>Sorghum</taxon>
    </lineage>
</organism>
<comment type="caution">
    <text evidence="2">The sequence shown here is derived from an EMBL/GenBank/DDBJ whole genome shotgun (WGS) entry which is preliminary data.</text>
</comment>
<sequence length="75" mass="8496">MDQSTDCRSCCLSPWPVPGTYLHGREGWRPRGQRRMMAARTTTDGGRADEGQRTAAWTMTDDGRADDDGRRPRVR</sequence>
<proteinExistence type="predicted"/>
<reference evidence="2" key="1">
    <citation type="journal article" date="2019" name="BMC Genomics">
        <title>A new reference genome for Sorghum bicolor reveals high levels of sequence similarity between sweet and grain genotypes: implications for the genetics of sugar metabolism.</title>
        <authorList>
            <person name="Cooper E.A."/>
            <person name="Brenton Z.W."/>
            <person name="Flinn B.S."/>
            <person name="Jenkins J."/>
            <person name="Shu S."/>
            <person name="Flowers D."/>
            <person name="Luo F."/>
            <person name="Wang Y."/>
            <person name="Xia P."/>
            <person name="Barry K."/>
            <person name="Daum C."/>
            <person name="Lipzen A."/>
            <person name="Yoshinaga Y."/>
            <person name="Schmutz J."/>
            <person name="Saski C."/>
            <person name="Vermerris W."/>
            <person name="Kresovich S."/>
        </authorList>
    </citation>
    <scope>NUCLEOTIDE SEQUENCE</scope>
</reference>
<reference evidence="2" key="2">
    <citation type="submission" date="2020-10" db="EMBL/GenBank/DDBJ databases">
        <authorList>
            <person name="Cooper E.A."/>
            <person name="Brenton Z.W."/>
            <person name="Flinn B.S."/>
            <person name="Jenkins J."/>
            <person name="Shu S."/>
            <person name="Flowers D."/>
            <person name="Luo F."/>
            <person name="Wang Y."/>
            <person name="Xia P."/>
            <person name="Barry K."/>
            <person name="Daum C."/>
            <person name="Lipzen A."/>
            <person name="Yoshinaga Y."/>
            <person name="Schmutz J."/>
            <person name="Saski C."/>
            <person name="Vermerris W."/>
            <person name="Kresovich S."/>
        </authorList>
    </citation>
    <scope>NUCLEOTIDE SEQUENCE</scope>
</reference>
<feature type="compositionally biased region" description="Basic and acidic residues" evidence="1">
    <location>
        <begin position="61"/>
        <end position="75"/>
    </location>
</feature>
<name>A0A921QBE8_SORBI</name>